<dbReference type="EMBL" id="JAQQPM010000007">
    <property type="protein sequence ID" value="KAK2073435.1"/>
    <property type="molecule type" value="Genomic_DNA"/>
</dbReference>
<name>A0AAD9IA28_9PEZI</name>
<proteinExistence type="predicted"/>
<keyword evidence="2" id="KW-1185">Reference proteome</keyword>
<evidence type="ECO:0000313" key="1">
    <source>
        <dbReference type="EMBL" id="KAK2073435.1"/>
    </source>
</evidence>
<sequence length="124" mass="12289">MASCSACARPAATATPSTGLVSPLKKVAAKRVVHAPRAASVSIWATWSRGVAYAAAGYSVPTRKATVASLASGRDACTAAAASAGVATVGGTNGTPSAVLWPVMSATVRWNCPLPSSTCGRRGT</sequence>
<dbReference type="AlphaFoldDB" id="A0AAD9IA28"/>
<gene>
    <name evidence="1" type="ORF">P8C59_007720</name>
</gene>
<reference evidence="1" key="1">
    <citation type="journal article" date="2023" name="Mol. Plant Microbe Interact.">
        <title>Elucidating the Obligate Nature and Biological Capacity of an Invasive Fungal Corn Pathogen.</title>
        <authorList>
            <person name="MacCready J.S."/>
            <person name="Roggenkamp E.M."/>
            <person name="Gdanetz K."/>
            <person name="Chilvers M.I."/>
        </authorList>
    </citation>
    <scope>NUCLEOTIDE SEQUENCE</scope>
    <source>
        <strain evidence="1">PM02</strain>
    </source>
</reference>
<dbReference type="Proteomes" id="UP001217918">
    <property type="component" value="Unassembled WGS sequence"/>
</dbReference>
<organism evidence="1 2">
    <name type="scientific">Phyllachora maydis</name>
    <dbReference type="NCBI Taxonomy" id="1825666"/>
    <lineage>
        <taxon>Eukaryota</taxon>
        <taxon>Fungi</taxon>
        <taxon>Dikarya</taxon>
        <taxon>Ascomycota</taxon>
        <taxon>Pezizomycotina</taxon>
        <taxon>Sordariomycetes</taxon>
        <taxon>Sordariomycetidae</taxon>
        <taxon>Phyllachorales</taxon>
        <taxon>Phyllachoraceae</taxon>
        <taxon>Phyllachora</taxon>
    </lineage>
</organism>
<protein>
    <submittedName>
        <fullName evidence="1">Uncharacterized protein</fullName>
    </submittedName>
</protein>
<comment type="caution">
    <text evidence="1">The sequence shown here is derived from an EMBL/GenBank/DDBJ whole genome shotgun (WGS) entry which is preliminary data.</text>
</comment>
<evidence type="ECO:0000313" key="2">
    <source>
        <dbReference type="Proteomes" id="UP001217918"/>
    </source>
</evidence>
<accession>A0AAD9IA28</accession>